<proteinExistence type="predicted"/>
<dbReference type="EMBL" id="JACGCM010001620">
    <property type="protein sequence ID" value="KAF6152575.1"/>
    <property type="molecule type" value="Genomic_DNA"/>
</dbReference>
<sequence>MAMAMAMAMAAKSKLLLRELKTIKIDLAFAKDKCAQLEEENRILRESCEKGGNPEDNDLVCFTLIYKQGAS</sequence>
<dbReference type="Proteomes" id="UP000541444">
    <property type="component" value="Unassembled WGS sequence"/>
</dbReference>
<dbReference type="PANTHER" id="PTHR31016">
    <property type="entry name" value="OS04G0228100 PROTEIN"/>
    <property type="match status" value="1"/>
</dbReference>
<dbReference type="AlphaFoldDB" id="A0A7J7MCE6"/>
<gene>
    <name evidence="2" type="ORF">GIB67_013022</name>
</gene>
<comment type="caution">
    <text evidence="2">The sequence shown here is derived from an EMBL/GenBank/DDBJ whole genome shotgun (WGS) entry which is preliminary data.</text>
</comment>
<organism evidence="2 3">
    <name type="scientific">Kingdonia uniflora</name>
    <dbReference type="NCBI Taxonomy" id="39325"/>
    <lineage>
        <taxon>Eukaryota</taxon>
        <taxon>Viridiplantae</taxon>
        <taxon>Streptophyta</taxon>
        <taxon>Embryophyta</taxon>
        <taxon>Tracheophyta</taxon>
        <taxon>Spermatophyta</taxon>
        <taxon>Magnoliopsida</taxon>
        <taxon>Ranunculales</taxon>
        <taxon>Circaeasteraceae</taxon>
        <taxon>Kingdonia</taxon>
    </lineage>
</organism>
<keyword evidence="1" id="KW-0175">Coiled coil</keyword>
<evidence type="ECO:0000313" key="2">
    <source>
        <dbReference type="EMBL" id="KAF6152575.1"/>
    </source>
</evidence>
<reference evidence="2 3" key="1">
    <citation type="journal article" date="2020" name="IScience">
        <title>Genome Sequencing of the Endangered Kingdonia uniflora (Circaeasteraceae, Ranunculales) Reveals Potential Mechanisms of Evolutionary Specialization.</title>
        <authorList>
            <person name="Sun Y."/>
            <person name="Deng T."/>
            <person name="Zhang A."/>
            <person name="Moore M.J."/>
            <person name="Landis J.B."/>
            <person name="Lin N."/>
            <person name="Zhang H."/>
            <person name="Zhang X."/>
            <person name="Huang J."/>
            <person name="Zhang X."/>
            <person name="Sun H."/>
            <person name="Wang H."/>
        </authorList>
    </citation>
    <scope>NUCLEOTIDE SEQUENCE [LARGE SCALE GENOMIC DNA]</scope>
    <source>
        <strain evidence="2">TB1705</strain>
        <tissue evidence="2">Leaf</tissue>
    </source>
</reference>
<dbReference type="PANTHER" id="PTHR31016:SF12">
    <property type="entry name" value="OS05G0315200 PROTEIN"/>
    <property type="match status" value="1"/>
</dbReference>
<keyword evidence="3" id="KW-1185">Reference proteome</keyword>
<evidence type="ECO:0000256" key="1">
    <source>
        <dbReference type="SAM" id="Coils"/>
    </source>
</evidence>
<accession>A0A7J7MCE6</accession>
<evidence type="ECO:0000313" key="3">
    <source>
        <dbReference type="Proteomes" id="UP000541444"/>
    </source>
</evidence>
<dbReference type="OrthoDB" id="10508248at2759"/>
<feature type="coiled-coil region" evidence="1">
    <location>
        <begin position="20"/>
        <end position="47"/>
    </location>
</feature>
<name>A0A7J7MCE6_9MAGN</name>
<protein>
    <submittedName>
        <fullName evidence="2">Uncharacterized protein</fullName>
    </submittedName>
</protein>